<keyword evidence="8" id="KW-0808">Transferase</keyword>
<feature type="domain" description="Sulfatase N-terminal" evidence="7">
    <location>
        <begin position="38"/>
        <end position="364"/>
    </location>
</feature>
<organism evidence="8 9">
    <name type="scientific">Pedobacter puniceum</name>
    <dbReference type="NCBI Taxonomy" id="2666136"/>
    <lineage>
        <taxon>Bacteria</taxon>
        <taxon>Pseudomonadati</taxon>
        <taxon>Bacteroidota</taxon>
        <taxon>Sphingobacteriia</taxon>
        <taxon>Sphingobacteriales</taxon>
        <taxon>Sphingobacteriaceae</taxon>
        <taxon>Pedobacter</taxon>
    </lineage>
</organism>
<dbReference type="GO" id="GO:0046872">
    <property type="term" value="F:metal ion binding"/>
    <property type="evidence" value="ECO:0007669"/>
    <property type="project" value="UniProtKB-KW"/>
</dbReference>
<comment type="cofactor">
    <cofactor evidence="1">
        <name>Ca(2+)</name>
        <dbReference type="ChEBI" id="CHEBI:29108"/>
    </cofactor>
</comment>
<evidence type="ECO:0000313" key="9">
    <source>
        <dbReference type="Proteomes" id="UP000462931"/>
    </source>
</evidence>
<keyword evidence="3" id="KW-0479">Metal-binding</keyword>
<dbReference type="PANTHER" id="PTHR42693:SF42">
    <property type="entry name" value="ARYLSULFATASE G"/>
    <property type="match status" value="1"/>
</dbReference>
<dbReference type="CDD" id="cd16144">
    <property type="entry name" value="ARS_like"/>
    <property type="match status" value="1"/>
</dbReference>
<dbReference type="SUPFAM" id="SSF53649">
    <property type="entry name" value="Alkaline phosphatase-like"/>
    <property type="match status" value="1"/>
</dbReference>
<dbReference type="PANTHER" id="PTHR42693">
    <property type="entry name" value="ARYLSULFATASE FAMILY MEMBER"/>
    <property type="match status" value="1"/>
</dbReference>
<dbReference type="Gene3D" id="3.30.1120.10">
    <property type="match status" value="1"/>
</dbReference>
<keyword evidence="5 8" id="KW-0378">Hydrolase</keyword>
<dbReference type="GO" id="GO:0016740">
    <property type="term" value="F:transferase activity"/>
    <property type="evidence" value="ECO:0007669"/>
    <property type="project" value="UniProtKB-KW"/>
</dbReference>
<gene>
    <name evidence="8" type="ORF">GJJ64_16470</name>
</gene>
<reference evidence="8 9" key="1">
    <citation type="submission" date="2019-11" db="EMBL/GenBank/DDBJ databases">
        <authorList>
            <person name="Cheng Q."/>
            <person name="Yang Z."/>
        </authorList>
    </citation>
    <scope>NUCLEOTIDE SEQUENCE [LARGE SCALE GENOMIC DNA]</scope>
    <source>
        <strain evidence="8 9">HX-22-1</strain>
    </source>
</reference>
<dbReference type="PROSITE" id="PS00149">
    <property type="entry name" value="SULFATASE_2"/>
    <property type="match status" value="1"/>
</dbReference>
<dbReference type="PROSITE" id="PS00523">
    <property type="entry name" value="SULFATASE_1"/>
    <property type="match status" value="1"/>
</dbReference>
<dbReference type="InterPro" id="IPR000917">
    <property type="entry name" value="Sulfatase_N"/>
</dbReference>
<evidence type="ECO:0000256" key="6">
    <source>
        <dbReference type="ARBA" id="ARBA00022837"/>
    </source>
</evidence>
<accession>A0A7K0FSQ9</accession>
<dbReference type="InterPro" id="IPR017850">
    <property type="entry name" value="Alkaline_phosphatase_core_sf"/>
</dbReference>
<evidence type="ECO:0000256" key="1">
    <source>
        <dbReference type="ARBA" id="ARBA00001913"/>
    </source>
</evidence>
<keyword evidence="6" id="KW-0106">Calcium</keyword>
<keyword evidence="4" id="KW-0732">Signal</keyword>
<evidence type="ECO:0000256" key="3">
    <source>
        <dbReference type="ARBA" id="ARBA00022723"/>
    </source>
</evidence>
<proteinExistence type="inferred from homology"/>
<dbReference type="Proteomes" id="UP000462931">
    <property type="component" value="Unassembled WGS sequence"/>
</dbReference>
<dbReference type="EMBL" id="WKJI01000008">
    <property type="protein sequence ID" value="MRX48792.1"/>
    <property type="molecule type" value="Genomic_DNA"/>
</dbReference>
<evidence type="ECO:0000313" key="8">
    <source>
        <dbReference type="EMBL" id="MRX48792.1"/>
    </source>
</evidence>
<evidence type="ECO:0000259" key="7">
    <source>
        <dbReference type="Pfam" id="PF00884"/>
    </source>
</evidence>
<dbReference type="InterPro" id="IPR024607">
    <property type="entry name" value="Sulfatase_CS"/>
</dbReference>
<comment type="similarity">
    <text evidence="2">Belongs to the sulfatase family.</text>
</comment>
<name>A0A7K0FSQ9_9SPHI</name>
<evidence type="ECO:0000256" key="4">
    <source>
        <dbReference type="ARBA" id="ARBA00022729"/>
    </source>
</evidence>
<dbReference type="AlphaFoldDB" id="A0A7K0FSQ9"/>
<sequence length="471" mass="53118">MKANILHLYIKQKEMKVLKTSLLILTVSAQIAFSQTKPNIVLIIADDLGRNDLGYYGNKFIETPHINHIASKSILFKNAYSAAPVCSPTRSSILTGQYPARLGLTNFIDGKKTDDSSPVMPAHYINYLPYEVQTLPEYLKKEGYQTALIGKWHLGENTHPTLSYPGKNGFDKVAHYDYGLIPENDSYVWIKGVDSTGNRYRLPQITQMITKDAISYLDTVGKSPFFLMLTHYNPHLPLQPQEHLKNKYQKKYNPYGKDINPLYAAMVEELDQNIGLVWSKLKQKGLLKNTIVIFLSDNGGVVTDEAGDLKPTTSAPLRNGKGTLYEGGIRIPLLIYHPSQKKGCVSNTLVSTIDYLPTLLDWTNSAKPTFTVDGTSFANIIKNPDLIRSQPQFFHYPHFSNQGGRPTSAIRLNDFKLIQSLEDLSVQLFNLKSDESETKDISAQEPEITEKMLNLLNQWRFQVKATMPTKK</sequence>
<dbReference type="InterPro" id="IPR050738">
    <property type="entry name" value="Sulfatase"/>
</dbReference>
<evidence type="ECO:0000256" key="2">
    <source>
        <dbReference type="ARBA" id="ARBA00008779"/>
    </source>
</evidence>
<evidence type="ECO:0000256" key="5">
    <source>
        <dbReference type="ARBA" id="ARBA00022801"/>
    </source>
</evidence>
<protein>
    <submittedName>
        <fullName evidence="8">Sulfatase-like hydrolase/transferase</fullName>
    </submittedName>
</protein>
<dbReference type="Pfam" id="PF00884">
    <property type="entry name" value="Sulfatase"/>
    <property type="match status" value="1"/>
</dbReference>
<dbReference type="Gene3D" id="3.40.720.10">
    <property type="entry name" value="Alkaline Phosphatase, subunit A"/>
    <property type="match status" value="1"/>
</dbReference>
<keyword evidence="9" id="KW-1185">Reference proteome</keyword>
<dbReference type="GO" id="GO:0004065">
    <property type="term" value="F:arylsulfatase activity"/>
    <property type="evidence" value="ECO:0007669"/>
    <property type="project" value="TreeGrafter"/>
</dbReference>
<comment type="caution">
    <text evidence="8">The sequence shown here is derived from an EMBL/GenBank/DDBJ whole genome shotgun (WGS) entry which is preliminary data.</text>
</comment>